<feature type="active site" description="Proton donor" evidence="4">
    <location>
        <position position="147"/>
    </location>
</feature>
<proteinExistence type="inferred from homology"/>
<keyword evidence="3 4" id="KW-0326">Glycosidase</keyword>
<keyword evidence="8" id="KW-1185">Reference proteome</keyword>
<dbReference type="GO" id="GO:0016985">
    <property type="term" value="F:mannan endo-1,4-beta-mannosidase activity"/>
    <property type="evidence" value="ECO:0007669"/>
    <property type="project" value="InterPro"/>
</dbReference>
<sequence>MTALVRSVLAVLLSAAVAVAVAAGAIGSGDGRLQQVGKWPFLGAYTGAGQVGVDRLPGWEAWAGVPSRFGADFAPADSWSLIEGGDWQLRPWADSGRRLIFSVPLFPKGQGSLAGCAAGDYDGHWSRLGRNLVEYRLAHTIVRPGWEFNGDWYPWASAGREAQFAACFRHVVDAMRAVAGQRFEFVWNPVLGSAYAAAEPAYPGDAYVDYVGVDVYDMSWTPGTYPQAAHEAVWGTTLEGGQGLRHWLEFATAHGKRFAVPEWGLSRRADGHGGGDNPYFVERMLSFLAGPGVRPAFAMYFDVAVPLDDGSVNQHRISAQPPVFPQAAASFRAIVG</sequence>
<evidence type="ECO:0000259" key="6">
    <source>
        <dbReference type="PROSITE" id="PS51764"/>
    </source>
</evidence>
<dbReference type="Gene3D" id="3.20.20.80">
    <property type="entry name" value="Glycosidases"/>
    <property type="match status" value="1"/>
</dbReference>
<evidence type="ECO:0000256" key="5">
    <source>
        <dbReference type="SAM" id="SignalP"/>
    </source>
</evidence>
<dbReference type="Pfam" id="PF02156">
    <property type="entry name" value="Glyco_hydro_26"/>
    <property type="match status" value="1"/>
</dbReference>
<evidence type="ECO:0000313" key="8">
    <source>
        <dbReference type="Proteomes" id="UP001143480"/>
    </source>
</evidence>
<dbReference type="AlphaFoldDB" id="A0A9W6KB21"/>
<comment type="similarity">
    <text evidence="1 4">Belongs to the glycosyl hydrolase 26 family.</text>
</comment>
<evidence type="ECO:0000256" key="3">
    <source>
        <dbReference type="ARBA" id="ARBA00023295"/>
    </source>
</evidence>
<comment type="caution">
    <text evidence="7">The sequence shown here is derived from an EMBL/GenBank/DDBJ whole genome shotgun (WGS) entry which is preliminary data.</text>
</comment>
<accession>A0A9W6KB21</accession>
<evidence type="ECO:0000256" key="4">
    <source>
        <dbReference type="PROSITE-ProRule" id="PRU01100"/>
    </source>
</evidence>
<dbReference type="EMBL" id="BSFP01000002">
    <property type="protein sequence ID" value="GLK98771.1"/>
    <property type="molecule type" value="Genomic_DNA"/>
</dbReference>
<keyword evidence="5" id="KW-0732">Signal</keyword>
<dbReference type="PANTHER" id="PTHR40079">
    <property type="entry name" value="MANNAN ENDO-1,4-BETA-MANNOSIDASE E-RELATED"/>
    <property type="match status" value="1"/>
</dbReference>
<evidence type="ECO:0000256" key="1">
    <source>
        <dbReference type="ARBA" id="ARBA00007754"/>
    </source>
</evidence>
<evidence type="ECO:0000313" key="7">
    <source>
        <dbReference type="EMBL" id="GLK98771.1"/>
    </source>
</evidence>
<reference evidence="7" key="2">
    <citation type="submission" date="2023-01" db="EMBL/GenBank/DDBJ databases">
        <authorList>
            <person name="Sun Q."/>
            <person name="Evtushenko L."/>
        </authorList>
    </citation>
    <scope>NUCLEOTIDE SEQUENCE</scope>
    <source>
        <strain evidence="7">VKM Ac-1321</strain>
    </source>
</reference>
<feature type="active site" description="Nucleophile" evidence="4">
    <location>
        <position position="262"/>
    </location>
</feature>
<evidence type="ECO:0000256" key="2">
    <source>
        <dbReference type="ARBA" id="ARBA00022801"/>
    </source>
</evidence>
<organism evidence="7 8">
    <name type="scientific">Dactylosporangium matsuzakiense</name>
    <dbReference type="NCBI Taxonomy" id="53360"/>
    <lineage>
        <taxon>Bacteria</taxon>
        <taxon>Bacillati</taxon>
        <taxon>Actinomycetota</taxon>
        <taxon>Actinomycetes</taxon>
        <taxon>Micromonosporales</taxon>
        <taxon>Micromonosporaceae</taxon>
        <taxon>Dactylosporangium</taxon>
    </lineage>
</organism>
<dbReference type="InterPro" id="IPR017853">
    <property type="entry name" value="GH"/>
</dbReference>
<keyword evidence="2 4" id="KW-0378">Hydrolase</keyword>
<gene>
    <name evidence="7" type="ORF">GCM10017581_005120</name>
</gene>
<dbReference type="InterPro" id="IPR000805">
    <property type="entry name" value="Glyco_hydro_26"/>
</dbReference>
<reference evidence="7" key="1">
    <citation type="journal article" date="2014" name="Int. J. Syst. Evol. Microbiol.">
        <title>Complete genome sequence of Corynebacterium casei LMG S-19264T (=DSM 44701T), isolated from a smear-ripened cheese.</title>
        <authorList>
            <consortium name="US DOE Joint Genome Institute (JGI-PGF)"/>
            <person name="Walter F."/>
            <person name="Albersmeier A."/>
            <person name="Kalinowski J."/>
            <person name="Ruckert C."/>
        </authorList>
    </citation>
    <scope>NUCLEOTIDE SEQUENCE</scope>
    <source>
        <strain evidence="7">VKM Ac-1321</strain>
    </source>
</reference>
<dbReference type="SUPFAM" id="SSF51445">
    <property type="entry name" value="(Trans)glycosidases"/>
    <property type="match status" value="1"/>
</dbReference>
<dbReference type="PANTHER" id="PTHR40079:SF4">
    <property type="entry name" value="GH26 DOMAIN-CONTAINING PROTEIN-RELATED"/>
    <property type="match status" value="1"/>
</dbReference>
<feature type="domain" description="GH26" evidence="6">
    <location>
        <begin position="3"/>
        <end position="336"/>
    </location>
</feature>
<dbReference type="Proteomes" id="UP001143480">
    <property type="component" value="Unassembled WGS sequence"/>
</dbReference>
<feature type="chain" id="PRO_5040783451" description="GH26 domain-containing protein" evidence="5">
    <location>
        <begin position="23"/>
        <end position="336"/>
    </location>
</feature>
<feature type="signal peptide" evidence="5">
    <location>
        <begin position="1"/>
        <end position="22"/>
    </location>
</feature>
<dbReference type="PROSITE" id="PS51764">
    <property type="entry name" value="GH26"/>
    <property type="match status" value="1"/>
</dbReference>
<dbReference type="GO" id="GO:0006080">
    <property type="term" value="P:substituted mannan metabolic process"/>
    <property type="evidence" value="ECO:0007669"/>
    <property type="project" value="InterPro"/>
</dbReference>
<dbReference type="InterPro" id="IPR022790">
    <property type="entry name" value="GH26_dom"/>
</dbReference>
<protein>
    <recommendedName>
        <fullName evidence="6">GH26 domain-containing protein</fullName>
    </recommendedName>
</protein>
<name>A0A9W6KB21_9ACTN</name>